<evidence type="ECO:0000259" key="10">
    <source>
        <dbReference type="PROSITE" id="PS51918"/>
    </source>
</evidence>
<comment type="function">
    <text evidence="9">Probably acts as a heme chaperone, transferring heme to an unknown acceptor. Binds one molecule of heme per monomer, possibly covalently. Binds 1 [4Fe-4S] cluster. The cluster is coordinated with 3 cysteines and an exchangeable S-adenosyl-L-methionine.</text>
</comment>
<keyword evidence="6 9" id="KW-0408">Iron</keyword>
<evidence type="ECO:0000256" key="3">
    <source>
        <dbReference type="ARBA" id="ARBA00022617"/>
    </source>
</evidence>
<dbReference type="SFLD" id="SFLDF00562">
    <property type="entry name" value="HemN-like__clustered_with_heat"/>
    <property type="match status" value="1"/>
</dbReference>
<dbReference type="EMBL" id="CP121208">
    <property type="protein sequence ID" value="WFM84063.1"/>
    <property type="molecule type" value="Genomic_DNA"/>
</dbReference>
<dbReference type="Pfam" id="PF04055">
    <property type="entry name" value="Radical_SAM"/>
    <property type="match status" value="1"/>
</dbReference>
<evidence type="ECO:0000313" key="11">
    <source>
        <dbReference type="EMBL" id="WFM84063.1"/>
    </source>
</evidence>
<evidence type="ECO:0000256" key="6">
    <source>
        <dbReference type="ARBA" id="ARBA00023004"/>
    </source>
</evidence>
<keyword evidence="12" id="KW-1185">Reference proteome</keyword>
<keyword evidence="5 9" id="KW-0479">Metal-binding</keyword>
<evidence type="ECO:0000256" key="7">
    <source>
        <dbReference type="ARBA" id="ARBA00023014"/>
    </source>
</evidence>
<dbReference type="Gene3D" id="3.20.20.70">
    <property type="entry name" value="Aldolase class I"/>
    <property type="match status" value="1"/>
</dbReference>
<dbReference type="Proteomes" id="UP001215216">
    <property type="component" value="Chromosome"/>
</dbReference>
<dbReference type="InterPro" id="IPR013785">
    <property type="entry name" value="Aldolase_TIM"/>
</dbReference>
<dbReference type="InterPro" id="IPR007197">
    <property type="entry name" value="rSAM"/>
</dbReference>
<keyword evidence="9" id="KW-0963">Cytoplasm</keyword>
<gene>
    <name evidence="11" type="primary">hemW</name>
    <name evidence="11" type="ORF">P7079_03560</name>
</gene>
<protein>
    <recommendedName>
        <fullName evidence="2 9">Heme chaperone HemW</fullName>
    </recommendedName>
</protein>
<dbReference type="InterPro" id="IPR006638">
    <property type="entry name" value="Elp3/MiaA/NifB-like_rSAM"/>
</dbReference>
<proteinExistence type="inferred from homology"/>
<dbReference type="SFLD" id="SFLDG01065">
    <property type="entry name" value="anaerobic_coproporphyrinogen-I"/>
    <property type="match status" value="1"/>
</dbReference>
<keyword evidence="9" id="KW-0004">4Fe-4S</keyword>
<evidence type="ECO:0000256" key="8">
    <source>
        <dbReference type="ARBA" id="ARBA00023186"/>
    </source>
</evidence>
<keyword evidence="7 9" id="KW-0411">Iron-sulfur</keyword>
<keyword evidence="8 9" id="KW-0143">Chaperone</keyword>
<dbReference type="NCBIfam" id="TIGR00539">
    <property type="entry name" value="hemN_rel"/>
    <property type="match status" value="1"/>
</dbReference>
<dbReference type="InterPro" id="IPR058240">
    <property type="entry name" value="rSAM_sf"/>
</dbReference>
<keyword evidence="3 9" id="KW-0349">Heme</keyword>
<keyword evidence="4 9" id="KW-0949">S-adenosyl-L-methionine</keyword>
<feature type="domain" description="Radical SAM core" evidence="10">
    <location>
        <begin position="19"/>
        <end position="259"/>
    </location>
</feature>
<comment type="similarity">
    <text evidence="1">Belongs to the anaerobic coproporphyrinogen-III oxidase family. HemW subfamily.</text>
</comment>
<comment type="subcellular location">
    <subcellularLocation>
        <location evidence="9">Cytoplasm</location>
    </subcellularLocation>
</comment>
<evidence type="ECO:0000313" key="12">
    <source>
        <dbReference type="Proteomes" id="UP001215216"/>
    </source>
</evidence>
<dbReference type="InterPro" id="IPR034505">
    <property type="entry name" value="Coproporphyrinogen-III_oxidase"/>
</dbReference>
<dbReference type="SUPFAM" id="SSF102114">
    <property type="entry name" value="Radical SAM enzymes"/>
    <property type="match status" value="1"/>
</dbReference>
<dbReference type="CDD" id="cd01335">
    <property type="entry name" value="Radical_SAM"/>
    <property type="match status" value="1"/>
</dbReference>
<organism evidence="11 12">
    <name type="scientific">Arcanobacterium canis</name>
    <dbReference type="NCBI Taxonomy" id="999183"/>
    <lineage>
        <taxon>Bacteria</taxon>
        <taxon>Bacillati</taxon>
        <taxon>Actinomycetota</taxon>
        <taxon>Actinomycetes</taxon>
        <taxon>Actinomycetales</taxon>
        <taxon>Actinomycetaceae</taxon>
        <taxon>Arcanobacterium</taxon>
    </lineage>
</organism>
<evidence type="ECO:0000256" key="2">
    <source>
        <dbReference type="ARBA" id="ARBA00017228"/>
    </source>
</evidence>
<dbReference type="SMART" id="SM00729">
    <property type="entry name" value="Elp3"/>
    <property type="match status" value="1"/>
</dbReference>
<dbReference type="SFLD" id="SFLDG01082">
    <property type="entry name" value="B12-binding_domain_containing"/>
    <property type="match status" value="1"/>
</dbReference>
<accession>A0ABY8G026</accession>
<dbReference type="RefSeq" id="WP_278013458.1">
    <property type="nucleotide sequence ID" value="NZ_CP121208.1"/>
</dbReference>
<evidence type="ECO:0000256" key="9">
    <source>
        <dbReference type="RuleBase" id="RU364116"/>
    </source>
</evidence>
<reference evidence="11 12" key="1">
    <citation type="submission" date="2023-03" db="EMBL/GenBank/DDBJ databases">
        <title>Complete genome of Arcanobacterium canis strain DSM 25104 isolated in 2010 from a canine otitis externa in Germany.</title>
        <authorList>
            <person name="Borowiak M."/>
            <person name="Kreitlow A."/>
            <person name="Malorny B."/>
            <person name="Laemmler C."/>
            <person name="Prenger-Berninghoff E."/>
            <person name="Ploetz M."/>
            <person name="Abdulmawjood A."/>
        </authorList>
    </citation>
    <scope>NUCLEOTIDE SEQUENCE [LARGE SCALE GENOMIC DNA]</scope>
    <source>
        <strain evidence="11 12">DSM 25104</strain>
    </source>
</reference>
<sequence>MAQLPDGIPAPRDGHLAQPDVSSGFAAYVHIPFCAVRCGYCDFNTYTNLEFGPGASARDYHETLAREIELSAQVLSQPGQLTSIFFGGGTPTLLPAHNLATTLCRLRDTFGIVANAEVTTEANPETLTFDSLALLRDAGFTRVSFGMQSAVEGVLKVLDRVHTPGQVDNAVSWARELKMEHSVDLIYGAPGESMDDWRASLEQAIALDPPHISAYGLTIEPGTKMGAQVRRGEIPPPDPDIMADKYLMAEDLLSAAGYEWYEVSNWAKPGHHSRHNVAYWQGANWWGYGPGAHSHVNGTRWWNVKHPVQYAAALADGRSPAAAREILSADEQREEHIMLGIRLRQGIAVPQDTPTHVVAGFIADELVDPAMAMSGRLVLTPKGRLLADTVIRALW</sequence>
<dbReference type="PANTHER" id="PTHR13932:SF5">
    <property type="entry name" value="RADICAL S-ADENOSYL METHIONINE DOMAIN-CONTAINING PROTEIN 1, MITOCHONDRIAL"/>
    <property type="match status" value="1"/>
</dbReference>
<dbReference type="PANTHER" id="PTHR13932">
    <property type="entry name" value="COPROPORPHYRINIGEN III OXIDASE"/>
    <property type="match status" value="1"/>
</dbReference>
<evidence type="ECO:0000256" key="1">
    <source>
        <dbReference type="ARBA" id="ARBA00006100"/>
    </source>
</evidence>
<evidence type="ECO:0000256" key="4">
    <source>
        <dbReference type="ARBA" id="ARBA00022691"/>
    </source>
</evidence>
<evidence type="ECO:0000256" key="5">
    <source>
        <dbReference type="ARBA" id="ARBA00022723"/>
    </source>
</evidence>
<name>A0ABY8G026_9ACTO</name>
<dbReference type="InterPro" id="IPR004559">
    <property type="entry name" value="HemW-like"/>
</dbReference>
<dbReference type="PROSITE" id="PS51918">
    <property type="entry name" value="RADICAL_SAM"/>
    <property type="match status" value="1"/>
</dbReference>
<dbReference type="SFLD" id="SFLDS00029">
    <property type="entry name" value="Radical_SAM"/>
    <property type="match status" value="1"/>
</dbReference>